<sequence>MAAGGWTGELSLPPTPRLEADGKGGVLEGPWPPATGPPGAAELHPFAGHRPLPSPRLPKGNSLRESRLA</sequence>
<feature type="region of interest" description="Disordered" evidence="1">
    <location>
        <begin position="1"/>
        <end position="69"/>
    </location>
</feature>
<protein>
    <submittedName>
        <fullName evidence="2">Uncharacterized protein</fullName>
    </submittedName>
</protein>
<reference evidence="2" key="1">
    <citation type="journal article" date="2020" name="mSystems">
        <title>Genome- and Community-Level Interaction Insights into Carbon Utilization and Element Cycling Functions of Hydrothermarchaeota in Hydrothermal Sediment.</title>
        <authorList>
            <person name="Zhou Z."/>
            <person name="Liu Y."/>
            <person name="Xu W."/>
            <person name="Pan J."/>
            <person name="Luo Z.H."/>
            <person name="Li M."/>
        </authorList>
    </citation>
    <scope>NUCLEOTIDE SEQUENCE [LARGE SCALE GENOMIC DNA]</scope>
    <source>
        <strain evidence="2">SpSt-289</strain>
    </source>
</reference>
<comment type="caution">
    <text evidence="2">The sequence shown here is derived from an EMBL/GenBank/DDBJ whole genome shotgun (WGS) entry which is preliminary data.</text>
</comment>
<name>A0A7C1JT10_9CHLR</name>
<accession>A0A7C1JT10</accession>
<organism evidence="2">
    <name type="scientific">Caldilinea aerophila</name>
    <dbReference type="NCBI Taxonomy" id="133453"/>
    <lineage>
        <taxon>Bacteria</taxon>
        <taxon>Bacillati</taxon>
        <taxon>Chloroflexota</taxon>
        <taxon>Caldilineae</taxon>
        <taxon>Caldilineales</taxon>
        <taxon>Caldilineaceae</taxon>
        <taxon>Caldilinea</taxon>
    </lineage>
</organism>
<gene>
    <name evidence="2" type="ORF">ENQ20_09160</name>
</gene>
<dbReference type="EMBL" id="DSMG01000090">
    <property type="protein sequence ID" value="HDX31647.1"/>
    <property type="molecule type" value="Genomic_DNA"/>
</dbReference>
<evidence type="ECO:0000256" key="1">
    <source>
        <dbReference type="SAM" id="MobiDB-lite"/>
    </source>
</evidence>
<evidence type="ECO:0000313" key="2">
    <source>
        <dbReference type="EMBL" id="HDX31647.1"/>
    </source>
</evidence>
<proteinExistence type="predicted"/>
<dbReference type="AlphaFoldDB" id="A0A7C1JT10"/>